<evidence type="ECO:0000313" key="2">
    <source>
        <dbReference type="Proteomes" id="UP000269721"/>
    </source>
</evidence>
<keyword evidence="2" id="KW-1185">Reference proteome</keyword>
<gene>
    <name evidence="1" type="ORF">BDK51DRAFT_26633</name>
</gene>
<evidence type="ECO:0000313" key="1">
    <source>
        <dbReference type="EMBL" id="RKO87091.1"/>
    </source>
</evidence>
<sequence length="198" mass="22859">MSLVVTFTHPLTELIPAKIYQFDRDSNLNRVSLRTGSTTDTPHSYLWLEPAVLADFILGATRTYKTALMRIAVTGGSDGQSVPFLNAKFYYKETEDFRFYDRWMDRHPQVRRRLSLLVAVTESPKEKRRLTNSLPPPTHFPELERTVHQFIKIALKVVYSSSHVDVTLRQRSYLAMSQDDRQAVDLQIAEIQQGPMFP</sequence>
<reference evidence="2" key="1">
    <citation type="journal article" date="2018" name="Nat. Microbiol.">
        <title>Leveraging single-cell genomics to expand the fungal tree of life.</title>
        <authorList>
            <person name="Ahrendt S.R."/>
            <person name="Quandt C.A."/>
            <person name="Ciobanu D."/>
            <person name="Clum A."/>
            <person name="Salamov A."/>
            <person name="Andreopoulos B."/>
            <person name="Cheng J.F."/>
            <person name="Woyke T."/>
            <person name="Pelin A."/>
            <person name="Henrissat B."/>
            <person name="Reynolds N.K."/>
            <person name="Benny G.L."/>
            <person name="Smith M.E."/>
            <person name="James T.Y."/>
            <person name="Grigoriev I.V."/>
        </authorList>
    </citation>
    <scope>NUCLEOTIDE SEQUENCE [LARGE SCALE GENOMIC DNA]</scope>
</reference>
<dbReference type="Proteomes" id="UP000269721">
    <property type="component" value="Unassembled WGS sequence"/>
</dbReference>
<dbReference type="AlphaFoldDB" id="A0A4P9W426"/>
<proteinExistence type="predicted"/>
<accession>A0A4P9W426</accession>
<name>A0A4P9W426_9FUNG</name>
<dbReference type="EMBL" id="KZ997688">
    <property type="protein sequence ID" value="RKO87091.1"/>
    <property type="molecule type" value="Genomic_DNA"/>
</dbReference>
<protein>
    <submittedName>
        <fullName evidence="1">Uncharacterized protein</fullName>
    </submittedName>
</protein>
<organism evidence="1 2">
    <name type="scientific">Blyttiomyces helicus</name>
    <dbReference type="NCBI Taxonomy" id="388810"/>
    <lineage>
        <taxon>Eukaryota</taxon>
        <taxon>Fungi</taxon>
        <taxon>Fungi incertae sedis</taxon>
        <taxon>Chytridiomycota</taxon>
        <taxon>Chytridiomycota incertae sedis</taxon>
        <taxon>Chytridiomycetes</taxon>
        <taxon>Chytridiomycetes incertae sedis</taxon>
        <taxon>Blyttiomyces</taxon>
    </lineage>
</organism>